<sequence length="487" mass="55968">MKLLLIVPNPKKLPFKIAGVEAVAARTYLTEPVFAKMNGVRVFNLCSSYRYKSIGYYVSLIAEARGHRPVPNITVIRDLQTPAMVRMANAELHDLIQKSLRKIKQNHYTLSIYFGRNVAKQYDALCRELFNRFHAPLMRAELLLGKDGSWGIHQLRNIGIGDIPEAHLPFLANRGETYFAQHGYRHRRRALYRYSLALLHNPAEDHAPSNAGALKRFIRAGEKNNLEVKLITREDFSRLPEFDALFIRETTNVNDHTFRFARYAEANQLVVIDDPQSIIRCANKVFLAEMLAHYRIKTPQTMIVHRDNVEVIPFELGLPCVIKQPDSAFSVGVIKVTSEDELRQACEKMLDRSELIIAQTFLPTDFDWRIGILDRKPLFVCRYYMVENHWQIIKHERDGRQEEGLFETLAEEDAPAEALKLALRATQHIGDGLYGVDIKQVGNRFYVIEVNDNPNIDEGIEDAVLKDALYQSIIQSFLRRIIKKKGL</sequence>
<proteinExistence type="predicted"/>
<reference evidence="3 4" key="1">
    <citation type="submission" date="2022-01" db="EMBL/GenBank/DDBJ databases">
        <title>Desulfofustis limnae sp. nov., a novel mesophilic sulfate-reducing bacterium isolated from marsh soil.</title>
        <authorList>
            <person name="Watanabe M."/>
            <person name="Takahashi A."/>
            <person name="Kojima H."/>
            <person name="Fukui M."/>
        </authorList>
    </citation>
    <scope>NUCLEOTIDE SEQUENCE [LARGE SCALE GENOMIC DNA]</scope>
    <source>
        <strain evidence="3 4">PPLL</strain>
    </source>
</reference>
<evidence type="ECO:0000313" key="3">
    <source>
        <dbReference type="EMBL" id="BDD89240.1"/>
    </source>
</evidence>
<dbReference type="PANTHER" id="PTHR21621">
    <property type="entry name" value="RIBOSOMAL PROTEIN S6 MODIFICATION PROTEIN"/>
    <property type="match status" value="1"/>
</dbReference>
<evidence type="ECO:0000259" key="2">
    <source>
        <dbReference type="PROSITE" id="PS50975"/>
    </source>
</evidence>
<evidence type="ECO:0000256" key="1">
    <source>
        <dbReference type="PROSITE-ProRule" id="PRU00409"/>
    </source>
</evidence>
<dbReference type="InterPro" id="IPR013815">
    <property type="entry name" value="ATP_grasp_subdomain_1"/>
</dbReference>
<dbReference type="EMBL" id="AP025516">
    <property type="protein sequence ID" value="BDD89240.1"/>
    <property type="molecule type" value="Genomic_DNA"/>
</dbReference>
<dbReference type="Pfam" id="PF14401">
    <property type="entry name" value="RLAN"/>
    <property type="match status" value="1"/>
</dbReference>
<keyword evidence="1" id="KW-0547">Nucleotide-binding</keyword>
<dbReference type="InterPro" id="IPR025839">
    <property type="entry name" value="RLAN_dom"/>
</dbReference>
<accession>A0ABN6M8Z7</accession>
<gene>
    <name evidence="3" type="ORF">DPPLL_36050</name>
</gene>
<keyword evidence="1" id="KW-0067">ATP-binding</keyword>
<dbReference type="RefSeq" id="WP_284152551.1">
    <property type="nucleotide sequence ID" value="NZ_AP025516.1"/>
</dbReference>
<dbReference type="SUPFAM" id="SSF56059">
    <property type="entry name" value="Glutathione synthetase ATP-binding domain-like"/>
    <property type="match status" value="1"/>
</dbReference>
<dbReference type="Gene3D" id="3.30.470.20">
    <property type="entry name" value="ATP-grasp fold, B domain"/>
    <property type="match status" value="1"/>
</dbReference>
<dbReference type="InterPro" id="IPR011761">
    <property type="entry name" value="ATP-grasp"/>
</dbReference>
<dbReference type="InterPro" id="IPR013651">
    <property type="entry name" value="ATP-grasp_RimK-type"/>
</dbReference>
<name>A0ABN6M8Z7_9BACT</name>
<dbReference type="PROSITE" id="PS50975">
    <property type="entry name" value="ATP_GRASP"/>
    <property type="match status" value="1"/>
</dbReference>
<dbReference type="Proteomes" id="UP000830055">
    <property type="component" value="Chromosome"/>
</dbReference>
<feature type="domain" description="ATP-grasp" evidence="2">
    <location>
        <begin position="288"/>
        <end position="482"/>
    </location>
</feature>
<dbReference type="PANTHER" id="PTHR21621:SF0">
    <property type="entry name" value="BETA-CITRYLGLUTAMATE SYNTHASE B-RELATED"/>
    <property type="match status" value="1"/>
</dbReference>
<dbReference type="Gene3D" id="3.30.1490.20">
    <property type="entry name" value="ATP-grasp fold, A domain"/>
    <property type="match status" value="1"/>
</dbReference>
<organism evidence="3 4">
    <name type="scientific">Desulfofustis limnaeus</name>
    <dbReference type="NCBI Taxonomy" id="2740163"/>
    <lineage>
        <taxon>Bacteria</taxon>
        <taxon>Pseudomonadati</taxon>
        <taxon>Thermodesulfobacteriota</taxon>
        <taxon>Desulfobulbia</taxon>
        <taxon>Desulfobulbales</taxon>
        <taxon>Desulfocapsaceae</taxon>
        <taxon>Desulfofustis</taxon>
    </lineage>
</organism>
<dbReference type="Pfam" id="PF08443">
    <property type="entry name" value="RimK"/>
    <property type="match status" value="1"/>
</dbReference>
<protein>
    <submittedName>
        <fullName evidence="3">Ribosomal protein S6 modification protein</fullName>
    </submittedName>
</protein>
<evidence type="ECO:0000313" key="4">
    <source>
        <dbReference type="Proteomes" id="UP000830055"/>
    </source>
</evidence>
<keyword evidence="4" id="KW-1185">Reference proteome</keyword>